<dbReference type="InterPro" id="IPR050694">
    <property type="entry name" value="LRRC14/PRAME"/>
</dbReference>
<dbReference type="SUPFAM" id="SSF52047">
    <property type="entry name" value="RNI-like"/>
    <property type="match status" value="1"/>
</dbReference>
<dbReference type="InterPro" id="IPR032675">
    <property type="entry name" value="LRR_dom_sf"/>
</dbReference>
<sequence>MSDLAQATHLQQILQWLLKDEAFAVCALDDLPVELFPPLFKEALTGRHTNILRAMVAAWPFHCLPVGPLMNISHTETLKAVLDALDFLVTRKVRPRRWKLQELDLRKVHRDFWAGQAAGIDSSYSQQVLSQEQTQAPDPQCAVKQPLRVLADFDLCGERLREDDQYLLRWARLRKGSVQLCCRKLKIGASHVSTVLEILSILDRDSVPALEQTSWRQQRSQAWLAHFLGQLGNLLGISKTVFSGASAPPDVKRCVTEPVPQFPNPDGLQRLYMNSICCLKGNLKALLRCLKTPLESLSITHSQLSQADLNHLPLSLNLHQLTHLNLSGVVLSHFSIEPLRVLLERVATTLKTLELEGCRMKVSQLSALLPALSKCTQLTKVNFHNNDSSMTVLQDLFLHTANLSQLVLELYPAPRECYGDEDLVLEDRFTGLCSELMDSLRAIRRPGSVCFAAGACFVCYD</sequence>
<comment type="similarity">
    <text evidence="1">Belongs to the PRAME family.</text>
</comment>
<evidence type="ECO:0000256" key="2">
    <source>
        <dbReference type="ARBA" id="ARBA00022614"/>
    </source>
</evidence>
<dbReference type="InterPro" id="IPR026271">
    <property type="entry name" value="PRAME"/>
</dbReference>
<name>A0AAW0JW22_MYOGA</name>
<comment type="caution">
    <text evidence="4">The sequence shown here is derived from an EMBL/GenBank/DDBJ whole genome shotgun (WGS) entry which is preliminary data.</text>
</comment>
<evidence type="ECO:0000256" key="3">
    <source>
        <dbReference type="ARBA" id="ARBA00022737"/>
    </source>
</evidence>
<protein>
    <submittedName>
        <fullName evidence="4">Uncharacterized protein</fullName>
    </submittedName>
</protein>
<accession>A0AAW0JW22</accession>
<dbReference type="PANTHER" id="PTHR14224:SF94">
    <property type="entry name" value="PRAME FAMILY MEMBER 12"/>
    <property type="match status" value="1"/>
</dbReference>
<gene>
    <name evidence="4" type="ORF">U0070_018330</name>
</gene>
<reference evidence="4 5" key="1">
    <citation type="journal article" date="2023" name="bioRxiv">
        <title>Conserved and derived expression patterns and positive selection on dental genes reveal complex evolutionary context of ever-growing rodent molars.</title>
        <authorList>
            <person name="Calamari Z.T."/>
            <person name="Song A."/>
            <person name="Cohen E."/>
            <person name="Akter M."/>
            <person name="Roy R.D."/>
            <person name="Hallikas O."/>
            <person name="Christensen M.M."/>
            <person name="Li P."/>
            <person name="Marangoni P."/>
            <person name="Jernvall J."/>
            <person name="Klein O.D."/>
        </authorList>
    </citation>
    <scope>NUCLEOTIDE SEQUENCE [LARGE SCALE GENOMIC DNA]</scope>
    <source>
        <strain evidence="4">V071</strain>
    </source>
</reference>
<dbReference type="GO" id="GO:0008284">
    <property type="term" value="P:positive regulation of cell population proliferation"/>
    <property type="evidence" value="ECO:0007669"/>
    <property type="project" value="InterPro"/>
</dbReference>
<dbReference type="GO" id="GO:0043066">
    <property type="term" value="P:negative regulation of apoptotic process"/>
    <property type="evidence" value="ECO:0007669"/>
    <property type="project" value="InterPro"/>
</dbReference>
<dbReference type="AlphaFoldDB" id="A0AAW0JW22"/>
<dbReference type="GO" id="GO:0045892">
    <property type="term" value="P:negative regulation of DNA-templated transcription"/>
    <property type="evidence" value="ECO:0007669"/>
    <property type="project" value="InterPro"/>
</dbReference>
<dbReference type="GO" id="GO:0005737">
    <property type="term" value="C:cytoplasm"/>
    <property type="evidence" value="ECO:0007669"/>
    <property type="project" value="TreeGrafter"/>
</dbReference>
<dbReference type="Gene3D" id="3.80.10.10">
    <property type="entry name" value="Ribonuclease Inhibitor"/>
    <property type="match status" value="1"/>
</dbReference>
<dbReference type="EMBL" id="JBBHLL010000017">
    <property type="protein sequence ID" value="KAK7830605.1"/>
    <property type="molecule type" value="Genomic_DNA"/>
</dbReference>
<keyword evidence="3" id="KW-0677">Repeat</keyword>
<evidence type="ECO:0000313" key="5">
    <source>
        <dbReference type="Proteomes" id="UP001488838"/>
    </source>
</evidence>
<dbReference type="GO" id="GO:0045596">
    <property type="term" value="P:negative regulation of cell differentiation"/>
    <property type="evidence" value="ECO:0007669"/>
    <property type="project" value="InterPro"/>
</dbReference>
<organism evidence="4 5">
    <name type="scientific">Myodes glareolus</name>
    <name type="common">Bank vole</name>
    <name type="synonym">Clethrionomys glareolus</name>
    <dbReference type="NCBI Taxonomy" id="447135"/>
    <lineage>
        <taxon>Eukaryota</taxon>
        <taxon>Metazoa</taxon>
        <taxon>Chordata</taxon>
        <taxon>Craniata</taxon>
        <taxon>Vertebrata</taxon>
        <taxon>Euteleostomi</taxon>
        <taxon>Mammalia</taxon>
        <taxon>Eutheria</taxon>
        <taxon>Euarchontoglires</taxon>
        <taxon>Glires</taxon>
        <taxon>Rodentia</taxon>
        <taxon>Myomorpha</taxon>
        <taxon>Muroidea</taxon>
        <taxon>Cricetidae</taxon>
        <taxon>Arvicolinae</taxon>
        <taxon>Myodes</taxon>
    </lineage>
</organism>
<keyword evidence="5" id="KW-1185">Reference proteome</keyword>
<dbReference type="Proteomes" id="UP001488838">
    <property type="component" value="Unassembled WGS sequence"/>
</dbReference>
<proteinExistence type="inferred from homology"/>
<evidence type="ECO:0000256" key="1">
    <source>
        <dbReference type="ARBA" id="ARBA00009608"/>
    </source>
</evidence>
<dbReference type="PIRSF" id="PIRSF038286">
    <property type="entry name" value="PRAME"/>
    <property type="match status" value="1"/>
</dbReference>
<keyword evidence="2" id="KW-0433">Leucine-rich repeat</keyword>
<dbReference type="PANTHER" id="PTHR14224">
    <property type="entry name" value="SIMILAR TO PREFERENTIALLY EXPRESSED ANTIGEN IN MELANOMA-LIKE 3"/>
    <property type="match status" value="1"/>
</dbReference>
<evidence type="ECO:0000313" key="4">
    <source>
        <dbReference type="EMBL" id="KAK7830605.1"/>
    </source>
</evidence>